<dbReference type="SUPFAM" id="SSF53218">
    <property type="entry name" value="Molybdenum cofactor biosynthesis proteins"/>
    <property type="match status" value="1"/>
</dbReference>
<evidence type="ECO:0000256" key="7">
    <source>
        <dbReference type="ARBA" id="ARBA00022723"/>
    </source>
</evidence>
<dbReference type="Gene3D" id="3.40.980.10">
    <property type="entry name" value="MoaB/Mog-like domain"/>
    <property type="match status" value="1"/>
</dbReference>
<evidence type="ECO:0000256" key="2">
    <source>
        <dbReference type="ARBA" id="ARBA00002901"/>
    </source>
</evidence>
<dbReference type="NCBIfam" id="TIGR00177">
    <property type="entry name" value="molyb_syn"/>
    <property type="match status" value="1"/>
</dbReference>
<comment type="pathway">
    <text evidence="3 11">Cofactor biosynthesis; molybdopterin biosynthesis.</text>
</comment>
<dbReference type="EMBL" id="STFF01000013">
    <property type="protein sequence ID" value="THU31553.1"/>
    <property type="molecule type" value="Genomic_DNA"/>
</dbReference>
<keyword evidence="9 11" id="KW-0501">Molybdenum cofactor biosynthesis</keyword>
<evidence type="ECO:0000256" key="9">
    <source>
        <dbReference type="ARBA" id="ARBA00023150"/>
    </source>
</evidence>
<dbReference type="AlphaFoldDB" id="A0A4S8HA18"/>
<dbReference type="SUPFAM" id="SSF63867">
    <property type="entry name" value="MoeA C-terminal domain-like"/>
    <property type="match status" value="1"/>
</dbReference>
<reference evidence="13 14" key="1">
    <citation type="submission" date="2019-04" db="EMBL/GenBank/DDBJ databases">
        <title>Niastella caeni sp. nov., isolated from activated sludge.</title>
        <authorList>
            <person name="Sheng M."/>
        </authorList>
    </citation>
    <scope>NUCLEOTIDE SEQUENCE [LARGE SCALE GENOMIC DNA]</scope>
    <source>
        <strain evidence="13 14">HX-2-15</strain>
    </source>
</reference>
<dbReference type="InterPro" id="IPR036425">
    <property type="entry name" value="MoaB/Mog-like_dom_sf"/>
</dbReference>
<evidence type="ECO:0000256" key="5">
    <source>
        <dbReference type="ARBA" id="ARBA00022505"/>
    </source>
</evidence>
<comment type="similarity">
    <text evidence="4 11">Belongs to the MoeA family.</text>
</comment>
<comment type="function">
    <text evidence="2 11">Catalyzes the insertion of molybdate into adenylated molybdopterin with the concomitant release of AMP.</text>
</comment>
<proteinExistence type="inferred from homology"/>
<dbReference type="CDD" id="cd00887">
    <property type="entry name" value="MoeA"/>
    <property type="match status" value="1"/>
</dbReference>
<dbReference type="InterPro" id="IPR005110">
    <property type="entry name" value="MoeA_linker/N"/>
</dbReference>
<evidence type="ECO:0000313" key="14">
    <source>
        <dbReference type="Proteomes" id="UP000306918"/>
    </source>
</evidence>
<dbReference type="Proteomes" id="UP000306918">
    <property type="component" value="Unassembled WGS sequence"/>
</dbReference>
<keyword evidence="6 11" id="KW-0808">Transferase</keyword>
<dbReference type="SMART" id="SM00852">
    <property type="entry name" value="MoCF_biosynth"/>
    <property type="match status" value="1"/>
</dbReference>
<dbReference type="RefSeq" id="WP_136580559.1">
    <property type="nucleotide sequence ID" value="NZ_STFF01000013.1"/>
</dbReference>
<dbReference type="PANTHER" id="PTHR10192:SF5">
    <property type="entry name" value="GEPHYRIN"/>
    <property type="match status" value="1"/>
</dbReference>
<dbReference type="GO" id="GO:0005829">
    <property type="term" value="C:cytosol"/>
    <property type="evidence" value="ECO:0007669"/>
    <property type="project" value="TreeGrafter"/>
</dbReference>
<sequence>MISVTEAKHIIRANATALAPVTIPLQQALGRVLAADVFALTDIPSFHQSAMDGYALSFAGFQLHKTLTIQGEVPAGEPELFTLNGNQAMRIFTGAAVPAGADTVVMQEKVQVTDGQLHILDEQLKAGLNVRPTGSEIKAGELVLSKGQKLTPAAIGFLATTGVAEVSVYPTPVMSIIVTGNELQQPGNALLHGQVYECNSFQLRAALQQLQIEDVPVFEAKDDPQTVKDILQNALDNSDVVLLTGGVSVGNYDFVPEAAAACGVTTLFHKLKQRPGKPLFVGKKENKWVFGLPGNPSSVLTCFYEFVVPALEQLMQLPPFLKTIKAPLAKAYSKTALLTFFLKGYYDGKSVVPLDAQESYRLRSFAMANCLLCLPEEKMDFKEGEEIEVHLIPE</sequence>
<keyword evidence="5 11" id="KW-0500">Molybdenum</keyword>
<evidence type="ECO:0000256" key="8">
    <source>
        <dbReference type="ARBA" id="ARBA00022842"/>
    </source>
</evidence>
<comment type="cofactor">
    <cofactor evidence="1 11">
        <name>Mg(2+)</name>
        <dbReference type="ChEBI" id="CHEBI:18420"/>
    </cofactor>
</comment>
<keyword evidence="14" id="KW-1185">Reference proteome</keyword>
<evidence type="ECO:0000313" key="13">
    <source>
        <dbReference type="EMBL" id="THU31553.1"/>
    </source>
</evidence>
<evidence type="ECO:0000256" key="4">
    <source>
        <dbReference type="ARBA" id="ARBA00010763"/>
    </source>
</evidence>
<dbReference type="PANTHER" id="PTHR10192">
    <property type="entry name" value="MOLYBDOPTERIN BIOSYNTHESIS PROTEIN"/>
    <property type="match status" value="1"/>
</dbReference>
<dbReference type="GO" id="GO:0061599">
    <property type="term" value="F:molybdopterin molybdotransferase activity"/>
    <property type="evidence" value="ECO:0007669"/>
    <property type="project" value="UniProtKB-UniRule"/>
</dbReference>
<dbReference type="Pfam" id="PF03454">
    <property type="entry name" value="MoeA_C"/>
    <property type="match status" value="1"/>
</dbReference>
<organism evidence="13 14">
    <name type="scientific">Niastella caeni</name>
    <dbReference type="NCBI Taxonomy" id="2569763"/>
    <lineage>
        <taxon>Bacteria</taxon>
        <taxon>Pseudomonadati</taxon>
        <taxon>Bacteroidota</taxon>
        <taxon>Chitinophagia</taxon>
        <taxon>Chitinophagales</taxon>
        <taxon>Chitinophagaceae</taxon>
        <taxon>Niastella</taxon>
    </lineage>
</organism>
<evidence type="ECO:0000256" key="10">
    <source>
        <dbReference type="ARBA" id="ARBA00047317"/>
    </source>
</evidence>
<dbReference type="Gene3D" id="2.170.190.11">
    <property type="entry name" value="Molybdopterin biosynthesis moea protein, domain 3"/>
    <property type="match status" value="1"/>
</dbReference>
<dbReference type="InterPro" id="IPR036135">
    <property type="entry name" value="MoeA_linker/N_sf"/>
</dbReference>
<evidence type="ECO:0000256" key="1">
    <source>
        <dbReference type="ARBA" id="ARBA00001946"/>
    </source>
</evidence>
<feature type="domain" description="MoaB/Mog" evidence="12">
    <location>
        <begin position="175"/>
        <end position="313"/>
    </location>
</feature>
<dbReference type="Gene3D" id="2.40.340.10">
    <property type="entry name" value="MoeA, C-terminal, domain IV"/>
    <property type="match status" value="1"/>
</dbReference>
<evidence type="ECO:0000256" key="3">
    <source>
        <dbReference type="ARBA" id="ARBA00005046"/>
    </source>
</evidence>
<accession>A0A4S8HA18</accession>
<protein>
    <recommendedName>
        <fullName evidence="11">Molybdopterin molybdenumtransferase</fullName>
        <ecNumber evidence="11">2.10.1.1</ecNumber>
    </recommendedName>
</protein>
<dbReference type="Pfam" id="PF03453">
    <property type="entry name" value="MoeA_N"/>
    <property type="match status" value="1"/>
</dbReference>
<dbReference type="InterPro" id="IPR005111">
    <property type="entry name" value="MoeA_C_domain_IV"/>
</dbReference>
<dbReference type="Pfam" id="PF00994">
    <property type="entry name" value="MoCF_biosynth"/>
    <property type="match status" value="1"/>
</dbReference>
<dbReference type="NCBIfam" id="NF045515">
    <property type="entry name" value="Glp_gephyrin"/>
    <property type="match status" value="1"/>
</dbReference>
<evidence type="ECO:0000256" key="6">
    <source>
        <dbReference type="ARBA" id="ARBA00022679"/>
    </source>
</evidence>
<dbReference type="EC" id="2.10.1.1" evidence="11"/>
<comment type="catalytic activity">
    <reaction evidence="10">
        <text>adenylyl-molybdopterin + molybdate = Mo-molybdopterin + AMP + H(+)</text>
        <dbReference type="Rhea" id="RHEA:35047"/>
        <dbReference type="ChEBI" id="CHEBI:15378"/>
        <dbReference type="ChEBI" id="CHEBI:36264"/>
        <dbReference type="ChEBI" id="CHEBI:62727"/>
        <dbReference type="ChEBI" id="CHEBI:71302"/>
        <dbReference type="ChEBI" id="CHEBI:456215"/>
        <dbReference type="EC" id="2.10.1.1"/>
    </reaction>
</comment>
<dbReference type="InterPro" id="IPR001453">
    <property type="entry name" value="MoaB/Mog_dom"/>
</dbReference>
<dbReference type="Gene3D" id="3.90.105.10">
    <property type="entry name" value="Molybdopterin biosynthesis moea protein, domain 2"/>
    <property type="match status" value="1"/>
</dbReference>
<gene>
    <name evidence="13" type="ORF">FAM09_28425</name>
</gene>
<comment type="caution">
    <text evidence="13">The sequence shown here is derived from an EMBL/GenBank/DDBJ whole genome shotgun (WGS) entry which is preliminary data.</text>
</comment>
<dbReference type="GO" id="GO:0006777">
    <property type="term" value="P:Mo-molybdopterin cofactor biosynthetic process"/>
    <property type="evidence" value="ECO:0007669"/>
    <property type="project" value="UniProtKB-UniRule"/>
</dbReference>
<name>A0A4S8HA18_9BACT</name>
<dbReference type="SUPFAM" id="SSF63882">
    <property type="entry name" value="MoeA N-terminal region -like"/>
    <property type="match status" value="1"/>
</dbReference>
<evidence type="ECO:0000256" key="11">
    <source>
        <dbReference type="RuleBase" id="RU365090"/>
    </source>
</evidence>
<keyword evidence="8 11" id="KW-0460">Magnesium</keyword>
<dbReference type="InterPro" id="IPR038987">
    <property type="entry name" value="MoeA-like"/>
</dbReference>
<evidence type="ECO:0000259" key="12">
    <source>
        <dbReference type="SMART" id="SM00852"/>
    </source>
</evidence>
<dbReference type="OrthoDB" id="9804758at2"/>
<dbReference type="FunFam" id="3.40.980.10:FF:000004">
    <property type="entry name" value="Molybdopterin molybdenumtransferase"/>
    <property type="match status" value="1"/>
</dbReference>
<keyword evidence="7 11" id="KW-0479">Metal-binding</keyword>
<dbReference type="InterPro" id="IPR036688">
    <property type="entry name" value="MoeA_C_domain_IV_sf"/>
</dbReference>
<dbReference type="GO" id="GO:0046872">
    <property type="term" value="F:metal ion binding"/>
    <property type="evidence" value="ECO:0007669"/>
    <property type="project" value="UniProtKB-UniRule"/>
</dbReference>
<dbReference type="UniPathway" id="UPA00344"/>